<name>A0ABS6DGQ9_9ENTR</name>
<dbReference type="RefSeq" id="WP_216375337.1">
    <property type="nucleotide sequence ID" value="NZ_JAGRYT010000009.1"/>
</dbReference>
<keyword evidence="3" id="KW-0408">Iron</keyword>
<comment type="similarity">
    <text evidence="2 3">Belongs to the cytochrome P450 family.</text>
</comment>
<comment type="cofactor">
    <cofactor evidence="1">
        <name>heme</name>
        <dbReference type="ChEBI" id="CHEBI:30413"/>
    </cofactor>
</comment>
<dbReference type="PANTHER" id="PTHR46696:SF1">
    <property type="entry name" value="CYTOCHROME P450 YJIB-RELATED"/>
    <property type="match status" value="1"/>
</dbReference>
<evidence type="ECO:0000313" key="5">
    <source>
        <dbReference type="Proteomes" id="UP000686327"/>
    </source>
</evidence>
<dbReference type="PANTHER" id="PTHR46696">
    <property type="entry name" value="P450, PUTATIVE (EUROFUNG)-RELATED"/>
    <property type="match status" value="1"/>
</dbReference>
<evidence type="ECO:0000256" key="1">
    <source>
        <dbReference type="ARBA" id="ARBA00001971"/>
    </source>
</evidence>
<keyword evidence="3" id="KW-0479">Metal-binding</keyword>
<keyword evidence="5" id="KW-1185">Reference proteome</keyword>
<keyword evidence="3" id="KW-0503">Monooxygenase</keyword>
<dbReference type="EMBL" id="JAGRYU010000011">
    <property type="protein sequence ID" value="MBU4682036.1"/>
    <property type="molecule type" value="Genomic_DNA"/>
</dbReference>
<organism evidence="4 5">
    <name type="scientific">Cedecea davisae</name>
    <dbReference type="NCBI Taxonomy" id="158484"/>
    <lineage>
        <taxon>Bacteria</taxon>
        <taxon>Pseudomonadati</taxon>
        <taxon>Pseudomonadota</taxon>
        <taxon>Gammaproteobacteria</taxon>
        <taxon>Enterobacterales</taxon>
        <taxon>Enterobacteriaceae</taxon>
        <taxon>Cedecea</taxon>
    </lineage>
</organism>
<dbReference type="InterPro" id="IPR017972">
    <property type="entry name" value="Cyt_P450_CS"/>
</dbReference>
<protein>
    <submittedName>
        <fullName evidence="4">Cytochrome P450</fullName>
    </submittedName>
</protein>
<evidence type="ECO:0000256" key="2">
    <source>
        <dbReference type="ARBA" id="ARBA00010617"/>
    </source>
</evidence>
<proteinExistence type="inferred from homology"/>
<sequence length="412" mass="46324">MTQTRNNSLRFNPASPDFHANLYAVYSNMRGEQPLARLGRTWILTRYHDIANVLKNRSFISSGIPEQLHNELRRLGFELSPALRAFLFGIVLFEDGERHVSHRLALQALFKGEAWNEVSEMITRQAQKLATHAAAGRHFDGIRDFAAPLWRQVFTRWLNLPPELQEVVETEKTAIRLLLDPSAIDEAGLKQLMQAMSHLDKGFNQLLKAHLAGYDSLFFRSLVKGYDGDLARLQQRFSTDCITMLVGGSETSEALTGNLLLMLAQRAELQKGVQNGSLRMRDIVTETMRFESPLQMVRRKVQSPTELHGRELRSGDNLLLCLGSANRDESVFEDAASFTPGRKNAQRQLGFGIGMHQCIGQLLAQFQAEQMATALFTQGKLAQSGEATWSQRSLILRSLDVLPLHVVNGARE</sequence>
<evidence type="ECO:0000313" key="4">
    <source>
        <dbReference type="EMBL" id="MBU4682036.1"/>
    </source>
</evidence>
<keyword evidence="3" id="KW-0560">Oxidoreductase</keyword>
<gene>
    <name evidence="4" type="ORF">KC222_08430</name>
</gene>
<dbReference type="Pfam" id="PF00067">
    <property type="entry name" value="p450"/>
    <property type="match status" value="1"/>
</dbReference>
<comment type="caution">
    <text evidence="4">The sequence shown here is derived from an EMBL/GenBank/DDBJ whole genome shotgun (WGS) entry which is preliminary data.</text>
</comment>
<accession>A0ABS6DGQ9</accession>
<keyword evidence="3" id="KW-0349">Heme</keyword>
<dbReference type="PROSITE" id="PS00086">
    <property type="entry name" value="CYTOCHROME_P450"/>
    <property type="match status" value="1"/>
</dbReference>
<dbReference type="Proteomes" id="UP000686327">
    <property type="component" value="Unassembled WGS sequence"/>
</dbReference>
<dbReference type="InterPro" id="IPR001128">
    <property type="entry name" value="Cyt_P450"/>
</dbReference>
<reference evidence="5" key="1">
    <citation type="submission" date="2023-07" db="EMBL/GenBank/DDBJ databases">
        <title>Cedecea davisae an AmpC producer and its therapeutic implications.</title>
        <authorList>
            <person name="Notter J."/>
        </authorList>
    </citation>
    <scope>NUCLEOTIDE SEQUENCE [LARGE SCALE GENOMIC DNA]</scope>
    <source>
        <strain evidence="5">1</strain>
    </source>
</reference>
<evidence type="ECO:0000256" key="3">
    <source>
        <dbReference type="RuleBase" id="RU000461"/>
    </source>
</evidence>